<keyword evidence="4 5" id="KW-0326">Glycosidase</keyword>
<feature type="region of interest" description="Disordered" evidence="6">
    <location>
        <begin position="1"/>
        <end position="42"/>
    </location>
</feature>
<name>A0A9Q0HZ37_9POAL</name>
<dbReference type="InterPro" id="IPR031631">
    <property type="entry name" value="Glyco_hydro_63N"/>
</dbReference>
<evidence type="ECO:0000259" key="8">
    <source>
        <dbReference type="Pfam" id="PF16923"/>
    </source>
</evidence>
<dbReference type="InterPro" id="IPR004888">
    <property type="entry name" value="Glycoside_hydrolase_63"/>
</dbReference>
<evidence type="ECO:0000313" key="9">
    <source>
        <dbReference type="EMBL" id="KAJ1704069.1"/>
    </source>
</evidence>
<evidence type="ECO:0000256" key="4">
    <source>
        <dbReference type="ARBA" id="ARBA00023295"/>
    </source>
</evidence>
<dbReference type="Gene3D" id="1.50.10.10">
    <property type="match status" value="1"/>
</dbReference>
<protein>
    <recommendedName>
        <fullName evidence="5">Mannosyl-oligosaccharide glucosidase</fullName>
        <ecNumber evidence="5">3.2.1.106</ecNumber>
    </recommendedName>
</protein>
<dbReference type="GO" id="GO:0009311">
    <property type="term" value="P:oligosaccharide metabolic process"/>
    <property type="evidence" value="ECO:0007669"/>
    <property type="project" value="UniProtKB-UniRule"/>
</dbReference>
<evidence type="ECO:0000256" key="6">
    <source>
        <dbReference type="SAM" id="MobiDB-lite"/>
    </source>
</evidence>
<reference evidence="9" key="1">
    <citation type="journal article" date="2022" name="Cell">
        <title>Repeat-based holocentromeres influence genome architecture and karyotype evolution.</title>
        <authorList>
            <person name="Hofstatter P.G."/>
            <person name="Thangavel G."/>
            <person name="Lux T."/>
            <person name="Neumann P."/>
            <person name="Vondrak T."/>
            <person name="Novak P."/>
            <person name="Zhang M."/>
            <person name="Costa L."/>
            <person name="Castellani M."/>
            <person name="Scott A."/>
            <person name="Toegelov H."/>
            <person name="Fuchs J."/>
            <person name="Mata-Sucre Y."/>
            <person name="Dias Y."/>
            <person name="Vanzela A.L.L."/>
            <person name="Huettel B."/>
            <person name="Almeida C.C.S."/>
            <person name="Simkova H."/>
            <person name="Souza G."/>
            <person name="Pedrosa-Harand A."/>
            <person name="Macas J."/>
            <person name="Mayer K.F.X."/>
            <person name="Houben A."/>
            <person name="Marques A."/>
        </authorList>
    </citation>
    <scope>NUCLEOTIDE SEQUENCE</scope>
    <source>
        <strain evidence="9">RhyBre1mFocal</strain>
    </source>
</reference>
<evidence type="ECO:0000256" key="2">
    <source>
        <dbReference type="ARBA" id="ARBA00010833"/>
    </source>
</evidence>
<dbReference type="InterPro" id="IPR008928">
    <property type="entry name" value="6-hairpin_glycosidase_sf"/>
</dbReference>
<dbReference type="OrthoDB" id="410058at2759"/>
<comment type="catalytic activity">
    <reaction evidence="5">
        <text>N(4)-(alpha-D-Glc-(1-&gt;2)-alpha-D-Glc-(1-&gt;3)-alpha-D-Glc-(1-&gt;3)-alpha-D-Man-(1-&gt;2)-alpha-D-Man-(1-&gt;2)-alpha-D-Man-(1-&gt;3)-[alpha-D-Man-(1-&gt;2)-alpha-D-Man-(1-&gt;3)-[alpha-D-Man-(1-&gt;2)-alpha-D-Man-(1-&gt;6)]-alpha-D-Man-(1-&gt;6)]-beta-D-Man-(1-&gt;4)-beta-D-GlcNAc-(1-&gt;4)-beta-D-GlcNAc)-L-asparaginyl-[protein] + H2O = N(4)-(alpha-D-Glc-(1-&gt;3)-alpha-D-Glc-(1-&gt;3)-alpha-D-Man-(1-&gt;2)-alpha-D-Man-(1-&gt;2)-alpha-D-Man-(1-&gt;3)-[alpha-D-Man-(1-&gt;2)-alpha-D-Man-(1-&gt;3)-[alpha-D-Man-(1-&gt;2)-alpha-D-Man-(1-&gt;6)]-alpha-D-Man-(1-&gt;6)]-beta-D-Man-(1-&gt;4)-beta-D-GlcNAc-(1-&gt;4)-beta-D-GlcNAc)-L-asparaginyl-[protein] + beta-D-glucose</text>
        <dbReference type="Rhea" id="RHEA:55988"/>
        <dbReference type="Rhea" id="RHEA-COMP:12806"/>
        <dbReference type="Rhea" id="RHEA-COMP:14355"/>
        <dbReference type="ChEBI" id="CHEBI:15377"/>
        <dbReference type="ChEBI" id="CHEBI:15903"/>
        <dbReference type="ChEBI" id="CHEBI:59082"/>
        <dbReference type="ChEBI" id="CHEBI:132537"/>
        <dbReference type="EC" id="3.2.1.106"/>
    </reaction>
</comment>
<feature type="domain" description="Glycosyl hydrolase family 63 N-terminal" evidence="8">
    <location>
        <begin position="111"/>
        <end position="279"/>
    </location>
</feature>
<evidence type="ECO:0000256" key="1">
    <source>
        <dbReference type="ARBA" id="ARBA00004740"/>
    </source>
</evidence>
<accession>A0A9Q0HZ37</accession>
<sequence>MPGGNRTTTHRSRGRGSPDSTASDADATRGKSRRQGGRGPHGLRRLGGAISWTLPVVGFVTLLLIGSLVYYRWGFGEGEGELVKRAKRSVAPLAMPKLMDLPQFGGYHKDSLYWGTYRPHVYLGIRARTPQSLIFGMMWLGIKNGQYHLRHVCQDSDELSSYGWVEHNGRDYGRQVLRDHDFYIETSFLKQKGEESGFGGDWAVRLDISNEVSNNAEESPMHLFFYIADESGQSFTMNSQESYRHGTTLLASGSRVDVGAWQLQLHSLDSVEVHTAGYKSPHMHNLTELVQATLAVNARRTGLIQLPDIKEGYSNIMVYQISAELPAKFDLVFLSGVDSESSNISERVATLTGNEFTRKLSERQKAFGEKYDRLFDAKQKVNKEEKAVGKAAIGNLLGGIGYFYGQSKIAIPKDLTLKNGEKSISYWPAELYTAVPSRSFFPRGFLWDEGFHQFLVWRWDVDICMDIIGHWLDLLNVDGWIPREQILGAEALSKVPEEFVVQYPSNGNPPTLFLGLRDLSKALYSKEFSSEEAERISTFLERAYPRLDAWFQWFNITQSGKHEGTFYWHGRDNSTRRELNPKTLTSGLDDFPRASHPNDEERHVDLRCWMLLASNCMHSIQQMLGIKHTSVKDYALMTKKLSEFDVLNKLHLDEKSGAYFDFGYHTEKVRLRWHELRENEVIRREFLRETLEQPQLRLVPHIGYVSLFPFMMGIIPPESWVLGKQLDLISNRSILWTDYGLRSLSKISTMYMKHNTEHDPPYWRGAIWINMNYMILSSLHHYSQVDGPYKDQAGELYEELRSNLIRNIVKNYHETGFLWENYDQKNKGKGKGARPFTGWSSLVVLIMAESYPKLAR</sequence>
<comment type="caution">
    <text evidence="9">The sequence shown here is derived from an EMBL/GenBank/DDBJ whole genome shotgun (WGS) entry which is preliminary data.</text>
</comment>
<keyword evidence="5" id="KW-0472">Membrane</keyword>
<dbReference type="EMBL" id="JAMQYH010000001">
    <property type="protein sequence ID" value="KAJ1704069.1"/>
    <property type="molecule type" value="Genomic_DNA"/>
</dbReference>
<keyword evidence="5" id="KW-1133">Transmembrane helix</keyword>
<comment type="subcellular location">
    <subcellularLocation>
        <location evidence="5">Endoplasmic reticulum membrane</location>
        <topology evidence="5">Single-pass type II membrane protein</topology>
    </subcellularLocation>
</comment>
<dbReference type="EC" id="3.2.1.106" evidence="5"/>
<organism evidence="9 10">
    <name type="scientific">Rhynchospora breviuscula</name>
    <dbReference type="NCBI Taxonomy" id="2022672"/>
    <lineage>
        <taxon>Eukaryota</taxon>
        <taxon>Viridiplantae</taxon>
        <taxon>Streptophyta</taxon>
        <taxon>Embryophyta</taxon>
        <taxon>Tracheophyta</taxon>
        <taxon>Spermatophyta</taxon>
        <taxon>Magnoliopsida</taxon>
        <taxon>Liliopsida</taxon>
        <taxon>Poales</taxon>
        <taxon>Cyperaceae</taxon>
        <taxon>Cyperoideae</taxon>
        <taxon>Rhynchosporeae</taxon>
        <taxon>Rhynchospora</taxon>
    </lineage>
</organism>
<dbReference type="SUPFAM" id="SSF48208">
    <property type="entry name" value="Six-hairpin glycosidases"/>
    <property type="match status" value="1"/>
</dbReference>
<evidence type="ECO:0000313" key="10">
    <source>
        <dbReference type="Proteomes" id="UP001151287"/>
    </source>
</evidence>
<dbReference type="Gene3D" id="2.70.98.110">
    <property type="entry name" value="Glycosyl hydrolase family 63, N-terminal domain"/>
    <property type="match status" value="1"/>
</dbReference>
<dbReference type="FunFam" id="1.50.10.10:FF:000009">
    <property type="entry name" value="mannosyl-oligosaccharide glucosidase"/>
    <property type="match status" value="1"/>
</dbReference>
<proteinExistence type="inferred from homology"/>
<feature type="domain" description="Glycosyl hydrolase family 63 C-terminal" evidence="7">
    <location>
        <begin position="351"/>
        <end position="849"/>
    </location>
</feature>
<dbReference type="FunFam" id="2.70.98.110:FF:000002">
    <property type="entry name" value="Mannosyl-oligosaccharide glucosidase GCS1"/>
    <property type="match status" value="1"/>
</dbReference>
<keyword evidence="5" id="KW-0256">Endoplasmic reticulum</keyword>
<dbReference type="Pfam" id="PF16923">
    <property type="entry name" value="Glyco_hydro_63N"/>
    <property type="match status" value="1"/>
</dbReference>
<dbReference type="InterPro" id="IPR012341">
    <property type="entry name" value="6hp_glycosidase-like_sf"/>
</dbReference>
<dbReference type="PANTHER" id="PTHR10412">
    <property type="entry name" value="MANNOSYL-OLIGOSACCHARIDE GLUCOSIDASE"/>
    <property type="match status" value="1"/>
</dbReference>
<dbReference type="GO" id="GO:0004573">
    <property type="term" value="F:Glc3Man9GlcNAc2 oligosaccharide glucosidase activity"/>
    <property type="evidence" value="ECO:0007669"/>
    <property type="project" value="UniProtKB-UniRule"/>
</dbReference>
<evidence type="ECO:0000259" key="7">
    <source>
        <dbReference type="Pfam" id="PF03200"/>
    </source>
</evidence>
<dbReference type="InterPro" id="IPR038518">
    <property type="entry name" value="Glyco_hydro_63N_sf"/>
</dbReference>
<dbReference type="GO" id="GO:0006487">
    <property type="term" value="P:protein N-linked glycosylation"/>
    <property type="evidence" value="ECO:0007669"/>
    <property type="project" value="UniProtKB-UniRule"/>
</dbReference>
<feature type="transmembrane region" description="Helical" evidence="5">
    <location>
        <begin position="52"/>
        <end position="73"/>
    </location>
</feature>
<gene>
    <name evidence="9" type="ORF">LUZ63_003848</name>
</gene>
<dbReference type="GO" id="GO:0005789">
    <property type="term" value="C:endoplasmic reticulum membrane"/>
    <property type="evidence" value="ECO:0007669"/>
    <property type="project" value="UniProtKB-SubCell"/>
</dbReference>
<comment type="function">
    <text evidence="5">Cleaves the distal alpha 1,2-linked glucose residue from the Glc(3)Man(9)GlcNAc(2) oligosaccharide precursor.</text>
</comment>
<feature type="compositionally biased region" description="Basic residues" evidence="6">
    <location>
        <begin position="30"/>
        <end position="42"/>
    </location>
</feature>
<keyword evidence="3 5" id="KW-0378">Hydrolase</keyword>
<evidence type="ECO:0000256" key="5">
    <source>
        <dbReference type="RuleBase" id="RU368089"/>
    </source>
</evidence>
<dbReference type="Pfam" id="PF03200">
    <property type="entry name" value="Glyco_hydro_63"/>
    <property type="match status" value="1"/>
</dbReference>
<dbReference type="InterPro" id="IPR031335">
    <property type="entry name" value="Glyco_hydro_63_C"/>
</dbReference>
<keyword evidence="5" id="KW-0812">Transmembrane</keyword>
<comment type="similarity">
    <text evidence="2 5">Belongs to the glycosyl hydrolase 63 family.</text>
</comment>
<dbReference type="PANTHER" id="PTHR10412:SF20">
    <property type="entry name" value="MANNOSYL-OLIGOSACCHARIDE GLUCOSIDASE GCS1"/>
    <property type="match status" value="1"/>
</dbReference>
<evidence type="ECO:0000256" key="3">
    <source>
        <dbReference type="ARBA" id="ARBA00022801"/>
    </source>
</evidence>
<dbReference type="AlphaFoldDB" id="A0A9Q0HZ37"/>
<comment type="pathway">
    <text evidence="1">Glycan metabolism; N-glycan degradation.</text>
</comment>
<keyword evidence="10" id="KW-1185">Reference proteome</keyword>
<dbReference type="Proteomes" id="UP001151287">
    <property type="component" value="Unassembled WGS sequence"/>
</dbReference>